<feature type="transmembrane region" description="Helical" evidence="1">
    <location>
        <begin position="186"/>
        <end position="206"/>
    </location>
</feature>
<keyword evidence="1" id="KW-0812">Transmembrane</keyword>
<dbReference type="AlphaFoldDB" id="A0A1G2PIG3"/>
<comment type="caution">
    <text evidence="2">The sequence shown here is derived from an EMBL/GenBank/DDBJ whole genome shotgun (WGS) entry which is preliminary data.</text>
</comment>
<accession>A0A1G2PIG3</accession>
<feature type="transmembrane region" description="Helical" evidence="1">
    <location>
        <begin position="57"/>
        <end position="82"/>
    </location>
</feature>
<evidence type="ECO:0000256" key="1">
    <source>
        <dbReference type="SAM" id="Phobius"/>
    </source>
</evidence>
<name>A0A1G2PIG3_9BACT</name>
<protein>
    <submittedName>
        <fullName evidence="2">Uncharacterized protein</fullName>
    </submittedName>
</protein>
<dbReference type="STRING" id="1802362.A2806_03780"/>
<feature type="transmembrane region" description="Helical" evidence="1">
    <location>
        <begin position="122"/>
        <end position="141"/>
    </location>
</feature>
<sequence length="242" mass="25625">MAISILLGTAVAVWWISFPFASVISAASFVIAAFLIYKASPSVFSGPQLLLAASLPVFSFSVPFSLLSLALVLFGIAMLAFFRDADNQDLAPPFMARIRFLLLLALILWAIFAFRLGSFHNSVTVLSAAAIVVAVVGYAGFKTASAENILAGRVDDGLVRAVVGFAAALVGGELFLLLLFLPFAAYVSGILLAVSMWVFFEVMAAAKNVPFALARASRAAILGFTTWVALVLTAPWPSGIVR</sequence>
<gene>
    <name evidence="2" type="ORF">A2806_03780</name>
</gene>
<keyword evidence="1" id="KW-1133">Transmembrane helix</keyword>
<feature type="transmembrane region" description="Helical" evidence="1">
    <location>
        <begin position="161"/>
        <end position="180"/>
    </location>
</feature>
<keyword evidence="1" id="KW-0472">Membrane</keyword>
<evidence type="ECO:0000313" key="3">
    <source>
        <dbReference type="Proteomes" id="UP000177629"/>
    </source>
</evidence>
<feature type="transmembrane region" description="Helical" evidence="1">
    <location>
        <begin position="218"/>
        <end position="236"/>
    </location>
</feature>
<reference evidence="2 3" key="1">
    <citation type="journal article" date="2016" name="Nat. Commun.">
        <title>Thousands of microbial genomes shed light on interconnected biogeochemical processes in an aquifer system.</title>
        <authorList>
            <person name="Anantharaman K."/>
            <person name="Brown C.T."/>
            <person name="Hug L.A."/>
            <person name="Sharon I."/>
            <person name="Castelle C.J."/>
            <person name="Probst A.J."/>
            <person name="Thomas B.C."/>
            <person name="Singh A."/>
            <person name="Wilkins M.J."/>
            <person name="Karaoz U."/>
            <person name="Brodie E.L."/>
            <person name="Williams K.H."/>
            <person name="Hubbard S.S."/>
            <person name="Banfield J.F."/>
        </authorList>
    </citation>
    <scope>NUCLEOTIDE SEQUENCE [LARGE SCALE GENOMIC DNA]</scope>
</reference>
<feature type="transmembrane region" description="Helical" evidence="1">
    <location>
        <begin position="94"/>
        <end position="116"/>
    </location>
</feature>
<evidence type="ECO:0000313" key="2">
    <source>
        <dbReference type="EMBL" id="OHA48053.1"/>
    </source>
</evidence>
<proteinExistence type="predicted"/>
<organism evidence="2 3">
    <name type="scientific">Candidatus Terrybacteria bacterium RIFCSPHIGHO2_01_FULL_48_17</name>
    <dbReference type="NCBI Taxonomy" id="1802362"/>
    <lineage>
        <taxon>Bacteria</taxon>
        <taxon>Candidatus Terryibacteriota</taxon>
    </lineage>
</organism>
<dbReference type="EMBL" id="MHSS01000009">
    <property type="protein sequence ID" value="OHA48053.1"/>
    <property type="molecule type" value="Genomic_DNA"/>
</dbReference>
<feature type="transmembrane region" description="Helical" evidence="1">
    <location>
        <begin position="12"/>
        <end position="37"/>
    </location>
</feature>
<dbReference type="Proteomes" id="UP000177629">
    <property type="component" value="Unassembled WGS sequence"/>
</dbReference>